<evidence type="ECO:0000256" key="6">
    <source>
        <dbReference type="ARBA" id="ARBA00022729"/>
    </source>
</evidence>
<dbReference type="PANTHER" id="PTHR30451:SF10">
    <property type="entry name" value="OUTER MEMBRANE USHER PROTEIN YFCU-RELATED"/>
    <property type="match status" value="1"/>
</dbReference>
<evidence type="ECO:0000259" key="10">
    <source>
        <dbReference type="Pfam" id="PF13953"/>
    </source>
</evidence>
<dbReference type="GO" id="GO:0009279">
    <property type="term" value="C:cell outer membrane"/>
    <property type="evidence" value="ECO:0007669"/>
    <property type="project" value="UniProtKB-SubCell"/>
</dbReference>
<dbReference type="Gene3D" id="2.60.40.3110">
    <property type="match status" value="1"/>
</dbReference>
<dbReference type="EMBL" id="AAGKEV010000018">
    <property type="protein sequence ID" value="EBO9650599.1"/>
    <property type="molecule type" value="Genomic_DNA"/>
</dbReference>
<reference evidence="12" key="1">
    <citation type="submission" date="2018-07" db="EMBL/GenBank/DDBJ databases">
        <authorList>
            <consortium name="GenomeTrakr network: Whole genome sequencing for foodborne pathogen traceback"/>
        </authorList>
    </citation>
    <scope>NUCLEOTIDE SEQUENCE</scope>
    <source>
        <strain evidence="12">FDN0034</strain>
    </source>
</reference>
<dbReference type="PANTHER" id="PTHR30451">
    <property type="entry name" value="OUTER MEMBRANE USHER PROTEIN"/>
    <property type="match status" value="1"/>
</dbReference>
<keyword evidence="8" id="KW-0998">Cell outer membrane</keyword>
<name>A0A5U2CJW5_SALER</name>
<gene>
    <name evidence="12" type="ORF">S893_21025</name>
</gene>
<organism evidence="12">
    <name type="scientific">Salmonella enterica</name>
    <name type="common">Salmonella choleraesuis</name>
    <dbReference type="NCBI Taxonomy" id="28901"/>
    <lineage>
        <taxon>Bacteria</taxon>
        <taxon>Pseudomonadati</taxon>
        <taxon>Pseudomonadota</taxon>
        <taxon>Gammaproteobacteria</taxon>
        <taxon>Enterobacterales</taxon>
        <taxon>Enterobacteriaceae</taxon>
        <taxon>Salmonella</taxon>
    </lineage>
</organism>
<evidence type="ECO:0000256" key="8">
    <source>
        <dbReference type="ARBA" id="ARBA00023237"/>
    </source>
</evidence>
<comment type="caution">
    <text evidence="12">The sequence shown here is derived from an EMBL/GenBank/DDBJ whole genome shotgun (WGS) entry which is preliminary data.</text>
</comment>
<dbReference type="InterPro" id="IPR043142">
    <property type="entry name" value="PapC-like_C_sf"/>
</dbReference>
<keyword evidence="6 9" id="KW-0732">Signal</keyword>
<dbReference type="SUPFAM" id="SSF141729">
    <property type="entry name" value="FimD N-terminal domain-like"/>
    <property type="match status" value="1"/>
</dbReference>
<evidence type="ECO:0000256" key="5">
    <source>
        <dbReference type="ARBA" id="ARBA00022692"/>
    </source>
</evidence>
<evidence type="ECO:0000256" key="3">
    <source>
        <dbReference type="ARBA" id="ARBA00022448"/>
    </source>
</evidence>
<dbReference type="GO" id="GO:0015473">
    <property type="term" value="F:fimbrial usher porin activity"/>
    <property type="evidence" value="ECO:0007669"/>
    <property type="project" value="InterPro"/>
</dbReference>
<keyword evidence="4" id="KW-1134">Transmembrane beta strand</keyword>
<feature type="domain" description="PapC-like C-terminal" evidence="10">
    <location>
        <begin position="765"/>
        <end position="819"/>
    </location>
</feature>
<evidence type="ECO:0000256" key="9">
    <source>
        <dbReference type="SAM" id="SignalP"/>
    </source>
</evidence>
<dbReference type="GO" id="GO:0009297">
    <property type="term" value="P:pilus assembly"/>
    <property type="evidence" value="ECO:0007669"/>
    <property type="project" value="InterPro"/>
</dbReference>
<keyword evidence="3" id="KW-0813">Transport</keyword>
<evidence type="ECO:0000256" key="7">
    <source>
        <dbReference type="ARBA" id="ARBA00023136"/>
    </source>
</evidence>
<dbReference type="InterPro" id="IPR000015">
    <property type="entry name" value="Fimb_usher"/>
</dbReference>
<dbReference type="InterPro" id="IPR037224">
    <property type="entry name" value="PapC_N_sf"/>
</dbReference>
<feature type="domain" description="PapC N-terminal" evidence="11">
    <location>
        <begin position="28"/>
        <end position="176"/>
    </location>
</feature>
<dbReference type="Pfam" id="PF13953">
    <property type="entry name" value="PapC_C"/>
    <property type="match status" value="1"/>
</dbReference>
<evidence type="ECO:0000256" key="1">
    <source>
        <dbReference type="ARBA" id="ARBA00004571"/>
    </source>
</evidence>
<dbReference type="InterPro" id="IPR042186">
    <property type="entry name" value="FimD_plug_dom"/>
</dbReference>
<proteinExistence type="inferred from homology"/>
<evidence type="ECO:0000259" key="11">
    <source>
        <dbReference type="Pfam" id="PF13954"/>
    </source>
</evidence>
<evidence type="ECO:0000313" key="12">
    <source>
        <dbReference type="EMBL" id="EBO9650599.1"/>
    </source>
</evidence>
<feature type="signal peptide" evidence="9">
    <location>
        <begin position="1"/>
        <end position="26"/>
    </location>
</feature>
<sequence>MFQGRFVVNRVAFFVFLCLLTGKSVAVEFNTDIVDTEDKSNIDFSAFSRAGYIMPGTYQMQVRLNGEGLGNEMSVPFYERSAMGDMKSLPEACLPPELINQLGLTDAARKKVGTWHSGQCIDFRNLPGVQVSSDLTHSSVNLSVPQAWLEYSDASWLPPSRWDDGIPGLLVDYNASGTVTRSKGQSQQQYASVNGTGGLNAGAWRLRADYQGSYSHMTGARQPSRSDFALSRLYLYRPLPKMQSRLTLGENYVSSSLFDSWRYTGGVVESDENMLPPQLRGYAPEIIGVAKTNARVTVSQQGRVIYDSTVPAGPFRIQSLNNATRGQLDVKVTEQNGEVQTFTVNTASVPYLTRPGRVRYQVVIGRPTDWEHDVAGDIFAAGEMSWGISNAWSAYGGAILSRGYKSFAGGLGRDLLQFGTLAFDVTQSFAKLADAGIPDTDDRQGKSWRISYSKRFDEANADVTFAGYRFTERNYMSMQDYLDALNNGRISERQKERYQVNLNKRFDDIGLPFSVGLNYEHQTYWDRGDTEQYGMNVGTWFDLPSLGLRNLSLNLTATRSQYYGKNDDVVNLMLSVPVGGNTVSLNGAYSGGRYSERLGYYGRARNLDSYSLNAGMNHGGMQKDNASFSGMYTHNGALAQVGANMAVENDRYTSFGLNFSGGMTATAKGAALHAGGYNGGTRLMVDTDGVGGVPVDGGRAVTNPWGIGVLTDVSSYYRTTARVDVNHLPDDVEASQSVAEAALTEGAIGYRRFSVLKGSRLFAILRLADGSHPPFGASVRNSHGRELGIVSDGGLAWLSGITAGEALDVAWDNRVGCRVMIPAKLGDAQLLLPCTAGR</sequence>
<dbReference type="Gene3D" id="2.60.40.2610">
    <property type="entry name" value="Outer membrane usher protein FimD, plug domain"/>
    <property type="match status" value="1"/>
</dbReference>
<dbReference type="InterPro" id="IPR025949">
    <property type="entry name" value="PapC-like_C"/>
</dbReference>
<keyword evidence="5" id="KW-0812">Transmembrane</keyword>
<dbReference type="Pfam" id="PF13954">
    <property type="entry name" value="PapC_N"/>
    <property type="match status" value="1"/>
</dbReference>
<accession>A0A5U2CJW5</accession>
<protein>
    <submittedName>
        <fullName evidence="12">Fimbria/pilus outer membrane usher protein</fullName>
    </submittedName>
</protein>
<comment type="subcellular location">
    <subcellularLocation>
        <location evidence="1">Cell outer membrane</location>
        <topology evidence="1">Multi-pass membrane protein</topology>
    </subcellularLocation>
</comment>
<dbReference type="InterPro" id="IPR025885">
    <property type="entry name" value="PapC_N"/>
</dbReference>
<comment type="similarity">
    <text evidence="2">Belongs to the fimbrial export usher family.</text>
</comment>
<dbReference type="Pfam" id="PF00577">
    <property type="entry name" value="Usher"/>
    <property type="match status" value="1"/>
</dbReference>
<evidence type="ECO:0000256" key="4">
    <source>
        <dbReference type="ARBA" id="ARBA00022452"/>
    </source>
</evidence>
<keyword evidence="7" id="KW-0472">Membrane</keyword>
<dbReference type="Gene3D" id="2.60.40.2070">
    <property type="match status" value="1"/>
</dbReference>
<feature type="chain" id="PRO_5026265848" evidence="9">
    <location>
        <begin position="27"/>
        <end position="838"/>
    </location>
</feature>
<dbReference type="AlphaFoldDB" id="A0A5U2CJW5"/>
<dbReference type="Gene3D" id="3.10.20.410">
    <property type="match status" value="1"/>
</dbReference>
<evidence type="ECO:0000256" key="2">
    <source>
        <dbReference type="ARBA" id="ARBA00008064"/>
    </source>
</evidence>